<evidence type="ECO:0000313" key="2">
    <source>
        <dbReference type="Proteomes" id="UP000637002"/>
    </source>
</evidence>
<evidence type="ECO:0000313" key="1">
    <source>
        <dbReference type="EMBL" id="GGC85880.1"/>
    </source>
</evidence>
<dbReference type="Proteomes" id="UP000637002">
    <property type="component" value="Unassembled WGS sequence"/>
</dbReference>
<sequence length="90" mass="10063">MHTAKRPPRSGSRAGLGWSILFWCFGTLARGRTLRQADRRSALKRRTGILGRRAMAKSLGQGEKGDPQFVVHSEMSEKTAAHKSDELNER</sequence>
<dbReference type="AlphaFoldDB" id="A0A916USP0"/>
<name>A0A916USP0_9HYPH</name>
<reference evidence="1" key="2">
    <citation type="submission" date="2020-09" db="EMBL/GenBank/DDBJ databases">
        <authorList>
            <person name="Sun Q."/>
            <person name="Zhou Y."/>
        </authorList>
    </citation>
    <scope>NUCLEOTIDE SEQUENCE</scope>
    <source>
        <strain evidence="1">CGMCC 1.12919</strain>
    </source>
</reference>
<reference evidence="1" key="1">
    <citation type="journal article" date="2014" name="Int. J. Syst. Evol. Microbiol.">
        <title>Complete genome sequence of Corynebacterium casei LMG S-19264T (=DSM 44701T), isolated from a smear-ripened cheese.</title>
        <authorList>
            <consortium name="US DOE Joint Genome Institute (JGI-PGF)"/>
            <person name="Walter F."/>
            <person name="Albersmeier A."/>
            <person name="Kalinowski J."/>
            <person name="Ruckert C."/>
        </authorList>
    </citation>
    <scope>NUCLEOTIDE SEQUENCE</scope>
    <source>
        <strain evidence="1">CGMCC 1.12919</strain>
    </source>
</reference>
<organism evidence="1 2">
    <name type="scientific">Chelatococcus reniformis</name>
    <dbReference type="NCBI Taxonomy" id="1494448"/>
    <lineage>
        <taxon>Bacteria</taxon>
        <taxon>Pseudomonadati</taxon>
        <taxon>Pseudomonadota</taxon>
        <taxon>Alphaproteobacteria</taxon>
        <taxon>Hyphomicrobiales</taxon>
        <taxon>Chelatococcaceae</taxon>
        <taxon>Chelatococcus</taxon>
    </lineage>
</organism>
<keyword evidence="2" id="KW-1185">Reference proteome</keyword>
<dbReference type="EMBL" id="BMGG01000009">
    <property type="protein sequence ID" value="GGC85880.1"/>
    <property type="molecule type" value="Genomic_DNA"/>
</dbReference>
<accession>A0A916USP0</accession>
<comment type="caution">
    <text evidence="1">The sequence shown here is derived from an EMBL/GenBank/DDBJ whole genome shotgun (WGS) entry which is preliminary data.</text>
</comment>
<gene>
    <name evidence="1" type="ORF">GCM10010994_49740</name>
</gene>
<proteinExistence type="predicted"/>
<protein>
    <submittedName>
        <fullName evidence="1">Uncharacterized protein</fullName>
    </submittedName>
</protein>